<comment type="subcellular location">
    <subcellularLocation>
        <location evidence="1">Membrane</location>
        <topology evidence="1">Multi-pass membrane protein</topology>
    </subcellularLocation>
</comment>
<evidence type="ECO:0000256" key="1">
    <source>
        <dbReference type="ARBA" id="ARBA00004141"/>
    </source>
</evidence>
<dbReference type="Pfam" id="PF00916">
    <property type="entry name" value="Sulfate_transp"/>
    <property type="match status" value="1"/>
</dbReference>
<gene>
    <name evidence="8" type="ORF">K1X11_014900</name>
</gene>
<feature type="transmembrane region" description="Helical" evidence="6">
    <location>
        <begin position="153"/>
        <end position="174"/>
    </location>
</feature>
<dbReference type="PROSITE" id="PS50801">
    <property type="entry name" value="STAS"/>
    <property type="match status" value="1"/>
</dbReference>
<evidence type="ECO:0000259" key="7">
    <source>
        <dbReference type="PROSITE" id="PS50801"/>
    </source>
</evidence>
<reference evidence="8 9" key="2">
    <citation type="submission" date="2023-12" db="EMBL/GenBank/DDBJ databases">
        <title>Description of an unclassified Opitutus bacterium of Verrucomicrobiota.</title>
        <authorList>
            <person name="Zhang D.-F."/>
        </authorList>
    </citation>
    <scope>NUCLEOTIDE SEQUENCE [LARGE SCALE GENOMIC DNA]</scope>
    <source>
        <strain evidence="8 9">WL0086</strain>
    </source>
</reference>
<dbReference type="InterPro" id="IPR011547">
    <property type="entry name" value="SLC26A/SulP_dom"/>
</dbReference>
<dbReference type="Gene3D" id="3.30.750.24">
    <property type="entry name" value="STAS domain"/>
    <property type="match status" value="1"/>
</dbReference>
<feature type="transmembrane region" description="Helical" evidence="6">
    <location>
        <begin position="405"/>
        <end position="423"/>
    </location>
</feature>
<dbReference type="SUPFAM" id="SSF52091">
    <property type="entry name" value="SpoIIaa-like"/>
    <property type="match status" value="1"/>
</dbReference>
<evidence type="ECO:0000256" key="2">
    <source>
        <dbReference type="ARBA" id="ARBA00022692"/>
    </source>
</evidence>
<organism evidence="8 9">
    <name type="scientific">Actomonas aquatica</name>
    <dbReference type="NCBI Taxonomy" id="2866162"/>
    <lineage>
        <taxon>Bacteria</taxon>
        <taxon>Pseudomonadati</taxon>
        <taxon>Verrucomicrobiota</taxon>
        <taxon>Opitutia</taxon>
        <taxon>Opitutales</taxon>
        <taxon>Opitutaceae</taxon>
        <taxon>Actomonas</taxon>
    </lineage>
</organism>
<feature type="transmembrane region" description="Helical" evidence="6">
    <location>
        <begin position="435"/>
        <end position="465"/>
    </location>
</feature>
<name>A0ABZ1C3S2_9BACT</name>
<dbReference type="InterPro" id="IPR002645">
    <property type="entry name" value="STAS_dom"/>
</dbReference>
<keyword evidence="4 6" id="KW-0472">Membrane</keyword>
<keyword evidence="2 6" id="KW-0812">Transmembrane</keyword>
<evidence type="ECO:0000313" key="8">
    <source>
        <dbReference type="EMBL" id="WRQ86101.1"/>
    </source>
</evidence>
<dbReference type="RefSeq" id="WP_221031609.1">
    <property type="nucleotide sequence ID" value="NZ_CP139781.1"/>
</dbReference>
<feature type="transmembrane region" description="Helical" evidence="6">
    <location>
        <begin position="206"/>
        <end position="224"/>
    </location>
</feature>
<feature type="transmembrane region" description="Helical" evidence="6">
    <location>
        <begin position="230"/>
        <end position="248"/>
    </location>
</feature>
<dbReference type="EMBL" id="CP139781">
    <property type="protein sequence ID" value="WRQ86101.1"/>
    <property type="molecule type" value="Genomic_DNA"/>
</dbReference>
<feature type="transmembrane region" description="Helical" evidence="6">
    <location>
        <begin position="92"/>
        <end position="115"/>
    </location>
</feature>
<feature type="transmembrane region" description="Helical" evidence="6">
    <location>
        <begin position="121"/>
        <end position="141"/>
    </location>
</feature>
<feature type="transmembrane region" description="Helical" evidence="6">
    <location>
        <begin position="379"/>
        <end position="398"/>
    </location>
</feature>
<dbReference type="PANTHER" id="PTHR11814">
    <property type="entry name" value="SULFATE TRANSPORTER"/>
    <property type="match status" value="1"/>
</dbReference>
<feature type="domain" description="STAS" evidence="7">
    <location>
        <begin position="488"/>
        <end position="613"/>
    </location>
</feature>
<feature type="region of interest" description="Disordered" evidence="5">
    <location>
        <begin position="1"/>
        <end position="33"/>
    </location>
</feature>
<dbReference type="InterPro" id="IPR036513">
    <property type="entry name" value="STAS_dom_sf"/>
</dbReference>
<evidence type="ECO:0000256" key="5">
    <source>
        <dbReference type="SAM" id="MobiDB-lite"/>
    </source>
</evidence>
<dbReference type="Pfam" id="PF01740">
    <property type="entry name" value="STAS"/>
    <property type="match status" value="1"/>
</dbReference>
<evidence type="ECO:0000313" key="9">
    <source>
        <dbReference type="Proteomes" id="UP000738431"/>
    </source>
</evidence>
<dbReference type="InterPro" id="IPR001902">
    <property type="entry name" value="SLC26A/SulP_fam"/>
</dbReference>
<keyword evidence="3 6" id="KW-1133">Transmembrane helix</keyword>
<sequence length="635" mass="68485">MSDPTPSPDSSDAAASPQAKPTADIAPSPDPIRPHRRHWGRILRYWGRSTVRAVQIDWFPGRRLFRRPQRSTLIADAKAGFNVAILGFPQSIAFSLIAGVPALMGLVSCAVAAIVGPFFSGTRFICLGPTNATAILLLTGVASTGLPEETRALAVPLFVVLVGVFLVLGAIARASLLINYISRSVITGYITAAAALIFVNQIQNILGVRTAGASTFVGIIAATVRQLPQTHWPELAMAAGTLAINLGLMRWVRFLPNIAGTLLLTAVMGIGFRYVGWDIAYLQTFDLGNLRFFPGTFDYQLIGDLAAPALALAFVSILEGSSIGKTLASRAGHRFVVNQEMYAMGMANITSGLCGGMNASGSLTRSVLSDTSGARSPLANVYGGIIVAVMLFSIGPLIHFIPKAALAVLVMGIACSLINRRNLLLALRTTHSDTVVFIVTFSSALLLTIDAAIYLGAFTSIMLFLKKAGQPELSEYNFNQDGQLAELPTPDRRNVPGISILHAEGDLFFGSTEIFSQQIREVIRDPSLKVIILRLKNARNLDASAAIAIEELHDFLKKSKRQLIVSGAGREVTRVLRNSGFIARLGEENFFREVPTNPTLSTRDALKRATEVLGRRDAEIRIFVDQSRKKKESDD</sequence>
<feature type="transmembrane region" description="Helical" evidence="6">
    <location>
        <begin position="180"/>
        <end position="199"/>
    </location>
</feature>
<feature type="transmembrane region" description="Helical" evidence="6">
    <location>
        <begin position="255"/>
        <end position="277"/>
    </location>
</feature>
<reference evidence="8 9" key="1">
    <citation type="submission" date="2021-08" db="EMBL/GenBank/DDBJ databases">
        <authorList>
            <person name="Zhang D."/>
            <person name="Zhang A."/>
            <person name="Wang L."/>
        </authorList>
    </citation>
    <scope>NUCLEOTIDE SEQUENCE [LARGE SCALE GENOMIC DNA]</scope>
    <source>
        <strain evidence="8 9">WL0086</strain>
    </source>
</reference>
<dbReference type="Proteomes" id="UP000738431">
    <property type="component" value="Chromosome"/>
</dbReference>
<evidence type="ECO:0000256" key="6">
    <source>
        <dbReference type="SAM" id="Phobius"/>
    </source>
</evidence>
<protein>
    <submittedName>
        <fullName evidence="8">SulP family inorganic anion transporter</fullName>
    </submittedName>
</protein>
<accession>A0ABZ1C3S2</accession>
<dbReference type="CDD" id="cd07042">
    <property type="entry name" value="STAS_SulP_like_sulfate_transporter"/>
    <property type="match status" value="1"/>
</dbReference>
<evidence type="ECO:0000256" key="3">
    <source>
        <dbReference type="ARBA" id="ARBA00022989"/>
    </source>
</evidence>
<keyword evidence="9" id="KW-1185">Reference proteome</keyword>
<feature type="compositionally biased region" description="Low complexity" evidence="5">
    <location>
        <begin position="1"/>
        <end position="17"/>
    </location>
</feature>
<evidence type="ECO:0000256" key="4">
    <source>
        <dbReference type="ARBA" id="ARBA00023136"/>
    </source>
</evidence>
<proteinExistence type="predicted"/>
<feature type="transmembrane region" description="Helical" evidence="6">
    <location>
        <begin position="297"/>
        <end position="320"/>
    </location>
</feature>